<organism evidence="2 3">
    <name type="scientific">Pisolithus microcarpus 441</name>
    <dbReference type="NCBI Taxonomy" id="765257"/>
    <lineage>
        <taxon>Eukaryota</taxon>
        <taxon>Fungi</taxon>
        <taxon>Dikarya</taxon>
        <taxon>Basidiomycota</taxon>
        <taxon>Agaricomycotina</taxon>
        <taxon>Agaricomycetes</taxon>
        <taxon>Agaricomycetidae</taxon>
        <taxon>Boletales</taxon>
        <taxon>Sclerodermatineae</taxon>
        <taxon>Pisolithaceae</taxon>
        <taxon>Pisolithus</taxon>
    </lineage>
</organism>
<accession>A0A0C9YDH0</accession>
<dbReference type="HOGENOM" id="CLU_2705776_0_0_1"/>
<keyword evidence="3" id="KW-1185">Reference proteome</keyword>
<name>A0A0C9YDH0_9AGAM</name>
<feature type="compositionally biased region" description="Polar residues" evidence="1">
    <location>
        <begin position="13"/>
        <end position="25"/>
    </location>
</feature>
<reference evidence="3" key="2">
    <citation type="submission" date="2015-01" db="EMBL/GenBank/DDBJ databases">
        <title>Evolutionary Origins and Diversification of the Mycorrhizal Mutualists.</title>
        <authorList>
            <consortium name="DOE Joint Genome Institute"/>
            <consortium name="Mycorrhizal Genomics Consortium"/>
            <person name="Kohler A."/>
            <person name="Kuo A."/>
            <person name="Nagy L.G."/>
            <person name="Floudas D."/>
            <person name="Copeland A."/>
            <person name="Barry K.W."/>
            <person name="Cichocki N."/>
            <person name="Veneault-Fourrey C."/>
            <person name="LaButti K."/>
            <person name="Lindquist E.A."/>
            <person name="Lipzen A."/>
            <person name="Lundell T."/>
            <person name="Morin E."/>
            <person name="Murat C."/>
            <person name="Riley R."/>
            <person name="Ohm R."/>
            <person name="Sun H."/>
            <person name="Tunlid A."/>
            <person name="Henrissat B."/>
            <person name="Grigoriev I.V."/>
            <person name="Hibbett D.S."/>
            <person name="Martin F."/>
        </authorList>
    </citation>
    <scope>NUCLEOTIDE SEQUENCE [LARGE SCALE GENOMIC DNA]</scope>
    <source>
        <strain evidence="3">441</strain>
    </source>
</reference>
<dbReference type="AlphaFoldDB" id="A0A0C9YDH0"/>
<proteinExistence type="predicted"/>
<feature type="region of interest" description="Disordered" evidence="1">
    <location>
        <begin position="1"/>
        <end position="73"/>
    </location>
</feature>
<gene>
    <name evidence="2" type="ORF">PISMIDRAFT_687719</name>
</gene>
<dbReference type="EMBL" id="KN833924">
    <property type="protein sequence ID" value="KIK14746.1"/>
    <property type="molecule type" value="Genomic_DNA"/>
</dbReference>
<dbReference type="Proteomes" id="UP000054018">
    <property type="component" value="Unassembled WGS sequence"/>
</dbReference>
<sequence length="73" mass="8055">MTLPPAKIEGRLSSLSTAKRGNTPVTIHLPHHLPAPDSEKATGGPRDQRPQNTNYRETDTPYRTMCVSNHHGL</sequence>
<evidence type="ECO:0000256" key="1">
    <source>
        <dbReference type="SAM" id="MobiDB-lite"/>
    </source>
</evidence>
<evidence type="ECO:0000313" key="2">
    <source>
        <dbReference type="EMBL" id="KIK14746.1"/>
    </source>
</evidence>
<evidence type="ECO:0000313" key="3">
    <source>
        <dbReference type="Proteomes" id="UP000054018"/>
    </source>
</evidence>
<protein>
    <submittedName>
        <fullName evidence="2">Uncharacterized protein</fullName>
    </submittedName>
</protein>
<reference evidence="2 3" key="1">
    <citation type="submission" date="2014-04" db="EMBL/GenBank/DDBJ databases">
        <authorList>
            <consortium name="DOE Joint Genome Institute"/>
            <person name="Kuo A."/>
            <person name="Kohler A."/>
            <person name="Costa M.D."/>
            <person name="Nagy L.G."/>
            <person name="Floudas D."/>
            <person name="Copeland A."/>
            <person name="Barry K.W."/>
            <person name="Cichocki N."/>
            <person name="Veneault-Fourrey C."/>
            <person name="LaButti K."/>
            <person name="Lindquist E.A."/>
            <person name="Lipzen A."/>
            <person name="Lundell T."/>
            <person name="Morin E."/>
            <person name="Murat C."/>
            <person name="Sun H."/>
            <person name="Tunlid A."/>
            <person name="Henrissat B."/>
            <person name="Grigoriev I.V."/>
            <person name="Hibbett D.S."/>
            <person name="Martin F."/>
            <person name="Nordberg H.P."/>
            <person name="Cantor M.N."/>
            <person name="Hua S.X."/>
        </authorList>
    </citation>
    <scope>NUCLEOTIDE SEQUENCE [LARGE SCALE GENOMIC DNA]</scope>
    <source>
        <strain evidence="2 3">441</strain>
    </source>
</reference>